<protein>
    <recommendedName>
        <fullName evidence="8">Exonuclease domain-containing protein</fullName>
    </recommendedName>
</protein>
<feature type="region of interest" description="Disordered" evidence="7">
    <location>
        <begin position="234"/>
        <end position="260"/>
    </location>
</feature>
<dbReference type="InterPro" id="IPR012337">
    <property type="entry name" value="RNaseH-like_sf"/>
</dbReference>
<keyword evidence="5" id="KW-0269">Exonuclease</keyword>
<name>A0ABQ9P4P6_9PEZI</name>
<dbReference type="Proteomes" id="UP001172684">
    <property type="component" value="Unassembled WGS sequence"/>
</dbReference>
<dbReference type="InterPro" id="IPR034922">
    <property type="entry name" value="REX1-like_exo"/>
</dbReference>
<dbReference type="Gene3D" id="3.30.420.10">
    <property type="entry name" value="Ribonuclease H-like superfamily/Ribonuclease H"/>
    <property type="match status" value="1"/>
</dbReference>
<comment type="similarity">
    <text evidence="2">Belongs to the REXO1/REXO3 family.</text>
</comment>
<keyword evidence="10" id="KW-1185">Reference proteome</keyword>
<evidence type="ECO:0000256" key="1">
    <source>
        <dbReference type="ARBA" id="ARBA00004123"/>
    </source>
</evidence>
<feature type="compositionally biased region" description="Basic and acidic residues" evidence="7">
    <location>
        <begin position="52"/>
        <end position="63"/>
    </location>
</feature>
<dbReference type="CDD" id="cd06145">
    <property type="entry name" value="REX1_like"/>
    <property type="match status" value="1"/>
</dbReference>
<comment type="caution">
    <text evidence="9">The sequence shown here is derived from an EMBL/GenBank/DDBJ whole genome shotgun (WGS) entry which is preliminary data.</text>
</comment>
<dbReference type="InterPro" id="IPR036397">
    <property type="entry name" value="RNaseH_sf"/>
</dbReference>
<dbReference type="SMART" id="SM00479">
    <property type="entry name" value="EXOIII"/>
    <property type="match status" value="1"/>
</dbReference>
<keyword evidence="3" id="KW-0540">Nuclease</keyword>
<dbReference type="InterPro" id="IPR047021">
    <property type="entry name" value="REXO1/3/4-like"/>
</dbReference>
<evidence type="ECO:0000313" key="9">
    <source>
        <dbReference type="EMBL" id="KAJ9669268.1"/>
    </source>
</evidence>
<evidence type="ECO:0000256" key="5">
    <source>
        <dbReference type="ARBA" id="ARBA00022839"/>
    </source>
</evidence>
<keyword evidence="6" id="KW-0539">Nucleus</keyword>
<dbReference type="EMBL" id="JAPDRL010000003">
    <property type="protein sequence ID" value="KAJ9669268.1"/>
    <property type="molecule type" value="Genomic_DNA"/>
</dbReference>
<evidence type="ECO:0000256" key="4">
    <source>
        <dbReference type="ARBA" id="ARBA00022801"/>
    </source>
</evidence>
<feature type="region of interest" description="Disordered" evidence="7">
    <location>
        <begin position="154"/>
        <end position="173"/>
    </location>
</feature>
<evidence type="ECO:0000256" key="6">
    <source>
        <dbReference type="ARBA" id="ARBA00023242"/>
    </source>
</evidence>
<organism evidence="9 10">
    <name type="scientific">Coniosporium apollinis</name>
    <dbReference type="NCBI Taxonomy" id="61459"/>
    <lineage>
        <taxon>Eukaryota</taxon>
        <taxon>Fungi</taxon>
        <taxon>Dikarya</taxon>
        <taxon>Ascomycota</taxon>
        <taxon>Pezizomycotina</taxon>
        <taxon>Dothideomycetes</taxon>
        <taxon>Dothideomycetes incertae sedis</taxon>
        <taxon>Coniosporium</taxon>
    </lineage>
</organism>
<dbReference type="Pfam" id="PF00929">
    <property type="entry name" value="RNase_T"/>
    <property type="match status" value="1"/>
</dbReference>
<evidence type="ECO:0000256" key="3">
    <source>
        <dbReference type="ARBA" id="ARBA00022722"/>
    </source>
</evidence>
<evidence type="ECO:0000259" key="8">
    <source>
        <dbReference type="SMART" id="SM00479"/>
    </source>
</evidence>
<feature type="compositionally biased region" description="Basic and acidic residues" evidence="7">
    <location>
        <begin position="8"/>
        <end position="19"/>
    </location>
</feature>
<feature type="region of interest" description="Disordered" evidence="7">
    <location>
        <begin position="515"/>
        <end position="542"/>
    </location>
</feature>
<feature type="domain" description="Exonuclease" evidence="8">
    <location>
        <begin position="338"/>
        <end position="500"/>
    </location>
</feature>
<evidence type="ECO:0000256" key="2">
    <source>
        <dbReference type="ARBA" id="ARBA00006357"/>
    </source>
</evidence>
<evidence type="ECO:0000256" key="7">
    <source>
        <dbReference type="SAM" id="MobiDB-lite"/>
    </source>
</evidence>
<reference evidence="9" key="1">
    <citation type="submission" date="2022-10" db="EMBL/GenBank/DDBJ databases">
        <title>Culturing micro-colonial fungi from biological soil crusts in the Mojave desert and describing Neophaeococcomyces mojavensis, and introducing the new genera and species Taxawa tesnikishii.</title>
        <authorList>
            <person name="Kurbessoian T."/>
            <person name="Stajich J.E."/>
        </authorList>
    </citation>
    <scope>NUCLEOTIDE SEQUENCE</scope>
    <source>
        <strain evidence="9">TK_1</strain>
    </source>
</reference>
<dbReference type="PANTHER" id="PTHR12801">
    <property type="entry name" value="RNA EXONUCLEASE REXO1 / RECO3 FAMILY MEMBER-RELATED"/>
    <property type="match status" value="1"/>
</dbReference>
<dbReference type="InterPro" id="IPR013520">
    <property type="entry name" value="Ribonucl_H"/>
</dbReference>
<dbReference type="PANTHER" id="PTHR12801:SF115">
    <property type="entry name" value="FI18136P1-RELATED"/>
    <property type="match status" value="1"/>
</dbReference>
<feature type="region of interest" description="Disordered" evidence="7">
    <location>
        <begin position="1"/>
        <end position="79"/>
    </location>
</feature>
<proteinExistence type="inferred from homology"/>
<gene>
    <name evidence="9" type="ORF">H2201_000620</name>
</gene>
<sequence length="717" mass="78425">MPSRKRSRGEYECEDRDNHFGMGQTLSLLREPISAADDTSEPQSGHASPSAKEAEGDWQTVEKRSKKQKHEKKNNGNYPAIFHSANARLQTHVKISDLQQLTLYLLADGTAPQWVSVRHHNSVRKVVVLMVPGLEAGMFDGRIPLESTADTTAASAEVVSEKGNKSPNMHVQQTNNNKIRLSPDDYYPVKLASEKLPEPLKPLADVFPHIWPIKTPGDDKYHRIHSPLHAMLTAPLPKTKEEKRGKGPGPPREGKNWANKPTPVTEFLASLKELQENEYVLHPALFITAEAKQNYEESRRKAHQAIEDGWVDTKVATLEDGDIPEKEIQQGSLTAGRNILAMDCEMCKTSPDTFALTRISLVSWDGSVVLDELVKPDLPITDYLTPYSGITAAMLAPVTTTLRDIQSRLLDLITPRTILVGHSLNADLTALKMTHPFIIDTALIYPHPRGPPLKSSLKWIAQKYLSRDIQQHHGTTGHDSIEDARACLDLLKTKCEKGPKWGTAEASGESIFKRLGRAKRPASGRSGGAEEGRTGAVVDWGDPKRGHGAGAAVCVGCEDDAGVVEGVKMAVSGDAGGGAGGVDLVWARLRELEAVRGWWNRTKTADNAELLANALAGSNGTDTTADSSALTEAVTKTVVNIKAIYDALPPCTAFIVYSGSGDPREAARLQNMQQQFKKEYATKKWDQLSIKWTDAEEQALKKAAKKAREGVGFVVVK</sequence>
<evidence type="ECO:0000313" key="10">
    <source>
        <dbReference type="Proteomes" id="UP001172684"/>
    </source>
</evidence>
<accession>A0ABQ9P4P6</accession>
<dbReference type="SUPFAM" id="SSF53098">
    <property type="entry name" value="Ribonuclease H-like"/>
    <property type="match status" value="1"/>
</dbReference>
<keyword evidence="4" id="KW-0378">Hydrolase</keyword>
<comment type="subcellular location">
    <subcellularLocation>
        <location evidence="1">Nucleus</location>
    </subcellularLocation>
</comment>